<proteinExistence type="predicted"/>
<organism evidence="2 3">
    <name type="scientific">Cyprinodon variegatus</name>
    <name type="common">Sheepshead minnow</name>
    <dbReference type="NCBI Taxonomy" id="28743"/>
    <lineage>
        <taxon>Eukaryota</taxon>
        <taxon>Metazoa</taxon>
        <taxon>Chordata</taxon>
        <taxon>Craniata</taxon>
        <taxon>Vertebrata</taxon>
        <taxon>Euteleostomi</taxon>
        <taxon>Actinopterygii</taxon>
        <taxon>Neopterygii</taxon>
        <taxon>Teleostei</taxon>
        <taxon>Neoteleostei</taxon>
        <taxon>Acanthomorphata</taxon>
        <taxon>Ovalentaria</taxon>
        <taxon>Atherinomorphae</taxon>
        <taxon>Cyprinodontiformes</taxon>
        <taxon>Cyprinodontidae</taxon>
        <taxon>Cyprinodon</taxon>
    </lineage>
</organism>
<dbReference type="Proteomes" id="UP000265020">
    <property type="component" value="Unassembled WGS sequence"/>
</dbReference>
<dbReference type="OMA" id="INQLTWI"/>
<dbReference type="Ensembl" id="ENSCVAT00000000982.1">
    <property type="protein sequence ID" value="ENSCVAP00000025701.1"/>
    <property type="gene ID" value="ENSCVAG00000010677.1"/>
</dbReference>
<accession>A0A3Q2E0H7</accession>
<evidence type="ECO:0000313" key="3">
    <source>
        <dbReference type="Proteomes" id="UP000265020"/>
    </source>
</evidence>
<dbReference type="PANTHER" id="PTHR45784:SF3">
    <property type="entry name" value="C-TYPE LECTIN DOMAIN FAMILY 4 MEMBER K-LIKE-RELATED"/>
    <property type="match status" value="1"/>
</dbReference>
<reference evidence="2" key="1">
    <citation type="submission" date="2025-08" db="UniProtKB">
        <authorList>
            <consortium name="Ensembl"/>
        </authorList>
    </citation>
    <scope>IDENTIFICATION</scope>
</reference>
<dbReference type="GeneTree" id="ENSGT00940000174504"/>
<reference evidence="2" key="2">
    <citation type="submission" date="2025-09" db="UniProtKB">
        <authorList>
            <consortium name="Ensembl"/>
        </authorList>
    </citation>
    <scope>IDENTIFICATION</scope>
</reference>
<evidence type="ECO:0000313" key="2">
    <source>
        <dbReference type="Ensembl" id="ENSCVAP00000025701.1"/>
    </source>
</evidence>
<dbReference type="PANTHER" id="PTHR45784">
    <property type="entry name" value="C-TYPE LECTIN DOMAIN FAMILY 20 MEMBER A-RELATED"/>
    <property type="match status" value="1"/>
</dbReference>
<name>A0A3Q2E0H7_CYPVA</name>
<feature type="domain" description="C-type lectin" evidence="1">
    <location>
        <begin position="28"/>
        <end position="133"/>
    </location>
</feature>
<dbReference type="Gene3D" id="3.10.100.10">
    <property type="entry name" value="Mannose-Binding Protein A, subunit A"/>
    <property type="match status" value="1"/>
</dbReference>
<dbReference type="SMART" id="SM00034">
    <property type="entry name" value="CLECT"/>
    <property type="match status" value="1"/>
</dbReference>
<protein>
    <recommendedName>
        <fullName evidence="1">C-type lectin domain-containing protein</fullName>
    </recommendedName>
</protein>
<dbReference type="AlphaFoldDB" id="A0A3Q2E0H7"/>
<dbReference type="InterPro" id="IPR016186">
    <property type="entry name" value="C-type_lectin-like/link_sf"/>
</dbReference>
<dbReference type="SUPFAM" id="SSF56436">
    <property type="entry name" value="C-type lectin-like"/>
    <property type="match status" value="1"/>
</dbReference>
<dbReference type="InterPro" id="IPR016187">
    <property type="entry name" value="CTDL_fold"/>
</dbReference>
<keyword evidence="3" id="KW-1185">Reference proteome</keyword>
<sequence>MEKIFIKFFTALHPTLLSLTGSNLDPDFAYVNTAMTWSDAQMYCRENFSDLATIKNDAENQQVQSLINQLTWIGLYRDPDLHWSDRKSVLFTNMDSINIQIGSKTVICGATSTKTTGTWKGLPCETRLPFVCYGFPGEFV</sequence>
<dbReference type="Pfam" id="PF00059">
    <property type="entry name" value="Lectin_C"/>
    <property type="match status" value="1"/>
</dbReference>
<evidence type="ECO:0000259" key="1">
    <source>
        <dbReference type="PROSITE" id="PS50041"/>
    </source>
</evidence>
<dbReference type="PROSITE" id="PS50041">
    <property type="entry name" value="C_TYPE_LECTIN_2"/>
    <property type="match status" value="1"/>
</dbReference>
<dbReference type="InterPro" id="IPR001304">
    <property type="entry name" value="C-type_lectin-like"/>
</dbReference>